<dbReference type="Gene3D" id="2.60.120.200">
    <property type="match status" value="1"/>
</dbReference>
<dbReference type="GeneID" id="37025867"/>
<protein>
    <recommendedName>
        <fullName evidence="4">GH16 domain-containing protein</fullName>
    </recommendedName>
</protein>
<feature type="compositionally biased region" description="Basic and acidic residues" evidence="1">
    <location>
        <begin position="200"/>
        <end position="216"/>
    </location>
</feature>
<organism evidence="2 3">
    <name type="scientific">Jaminaea rosea</name>
    <dbReference type="NCBI Taxonomy" id="1569628"/>
    <lineage>
        <taxon>Eukaryota</taxon>
        <taxon>Fungi</taxon>
        <taxon>Dikarya</taxon>
        <taxon>Basidiomycota</taxon>
        <taxon>Ustilaginomycotina</taxon>
        <taxon>Exobasidiomycetes</taxon>
        <taxon>Microstromatales</taxon>
        <taxon>Microstromatales incertae sedis</taxon>
        <taxon>Jaminaea</taxon>
    </lineage>
</organism>
<dbReference type="Proteomes" id="UP000245884">
    <property type="component" value="Unassembled WGS sequence"/>
</dbReference>
<sequence>WSLTTKASGEAFLDLFNFSDGTQVAASASNWTTEANARAMGLVTVNKKTGVTSIRTDAKNKYPGGLRPTVRLESKELYGDGVIVLEVAHFPTGCATWPSWWARPKSASFEEIDMYENVNGLFPRGASIIHTRSTCHLRNATQTGKLELDSCSSTEDNTDGCRVNLQPSASAAGASAGMTIAMERNFGAGGKGVRTWYWPRGKEPKSARSTAKKVDPDQWGTPSASFPIQECEDSAFVEPHMLVLTQSLCGKWTNTTYADSGCTSQAATCVDLVKNSPQAFAQAYWDIASLRFYGGDGSSSGKSSLHT</sequence>
<proteinExistence type="predicted"/>
<evidence type="ECO:0000313" key="3">
    <source>
        <dbReference type="Proteomes" id="UP000245884"/>
    </source>
</evidence>
<feature type="non-terminal residue" evidence="2">
    <location>
        <position position="1"/>
    </location>
</feature>
<reference evidence="2 3" key="1">
    <citation type="journal article" date="2018" name="Mol. Biol. Evol.">
        <title>Broad Genomic Sampling Reveals a Smut Pathogenic Ancestry of the Fungal Clade Ustilaginomycotina.</title>
        <authorList>
            <person name="Kijpornyongpan T."/>
            <person name="Mondo S.J."/>
            <person name="Barry K."/>
            <person name="Sandor L."/>
            <person name="Lee J."/>
            <person name="Lipzen A."/>
            <person name="Pangilinan J."/>
            <person name="LaButti K."/>
            <person name="Hainaut M."/>
            <person name="Henrissat B."/>
            <person name="Grigoriev I.V."/>
            <person name="Spatafora J.W."/>
            <person name="Aime M.C."/>
        </authorList>
    </citation>
    <scope>NUCLEOTIDE SEQUENCE [LARGE SCALE GENOMIC DNA]</scope>
    <source>
        <strain evidence="2 3">MCA 5214</strain>
    </source>
</reference>
<dbReference type="PANTHER" id="PTHR10963:SF24">
    <property type="entry name" value="GLYCOSIDASE C21B10.07-RELATED"/>
    <property type="match status" value="1"/>
</dbReference>
<feature type="region of interest" description="Disordered" evidence="1">
    <location>
        <begin position="197"/>
        <end position="219"/>
    </location>
</feature>
<keyword evidence="3" id="KW-1185">Reference proteome</keyword>
<accession>A0A316UNA2</accession>
<evidence type="ECO:0008006" key="4">
    <source>
        <dbReference type="Google" id="ProtNLM"/>
    </source>
</evidence>
<dbReference type="OrthoDB" id="192832at2759"/>
<gene>
    <name evidence="2" type="ORF">BDZ90DRAFT_209369</name>
</gene>
<dbReference type="RefSeq" id="XP_025359247.1">
    <property type="nucleotide sequence ID" value="XM_025504044.1"/>
</dbReference>
<evidence type="ECO:0000313" key="2">
    <source>
        <dbReference type="EMBL" id="PWN24635.1"/>
    </source>
</evidence>
<dbReference type="GO" id="GO:0009251">
    <property type="term" value="P:glucan catabolic process"/>
    <property type="evidence" value="ECO:0007669"/>
    <property type="project" value="TreeGrafter"/>
</dbReference>
<evidence type="ECO:0000256" key="1">
    <source>
        <dbReference type="SAM" id="MobiDB-lite"/>
    </source>
</evidence>
<name>A0A316UNA2_9BASI</name>
<dbReference type="STRING" id="1569628.A0A316UNA2"/>
<dbReference type="SUPFAM" id="SSF49899">
    <property type="entry name" value="Concanavalin A-like lectins/glucanases"/>
    <property type="match status" value="1"/>
</dbReference>
<dbReference type="InterPro" id="IPR050546">
    <property type="entry name" value="Glycosyl_Hydrlase_16"/>
</dbReference>
<dbReference type="PANTHER" id="PTHR10963">
    <property type="entry name" value="GLYCOSYL HYDROLASE-RELATED"/>
    <property type="match status" value="1"/>
</dbReference>
<dbReference type="EMBL" id="KZ819680">
    <property type="protein sequence ID" value="PWN24635.1"/>
    <property type="molecule type" value="Genomic_DNA"/>
</dbReference>
<dbReference type="InterPro" id="IPR013320">
    <property type="entry name" value="ConA-like_dom_sf"/>
</dbReference>
<dbReference type="Pfam" id="PF26113">
    <property type="entry name" value="GH16_XgeA"/>
    <property type="match status" value="1"/>
</dbReference>
<feature type="non-terminal residue" evidence="2">
    <location>
        <position position="307"/>
    </location>
</feature>
<dbReference type="AlphaFoldDB" id="A0A316UNA2"/>